<evidence type="ECO:0008006" key="3">
    <source>
        <dbReference type="Google" id="ProtNLM"/>
    </source>
</evidence>
<gene>
    <name evidence="1" type="ORF">SEA_PICARD_12</name>
</gene>
<dbReference type="EMBL" id="KY092480">
    <property type="protein sequence ID" value="APD18543.1"/>
    <property type="molecule type" value="Genomic_DNA"/>
</dbReference>
<reference evidence="1 2" key="1">
    <citation type="submission" date="2016-11" db="EMBL/GenBank/DDBJ databases">
        <authorList>
            <person name="Adame A."/>
            <person name="Tommaney K.S."/>
            <person name="Leatherman A.T."/>
            <person name="Nguyen L.K."/>
            <person name="Nayek S."/>
            <person name="Bhuiyan S."/>
            <person name="Layton S.R."/>
            <person name="Donegan-Quick R."/>
            <person name="Schaff J."/>
            <person name="Hughes L.E."/>
            <person name="Garlena R.A."/>
            <person name="Russell D.A."/>
            <person name="Pope W.H."/>
            <person name="Jacobs-Sera D."/>
            <person name="Hendrix R.W."/>
            <person name="Hatfull G.F."/>
        </authorList>
    </citation>
    <scope>NUCLEOTIDE SEQUENCE [LARGE SCALE GENOMIC DNA]</scope>
</reference>
<dbReference type="Proteomes" id="UP000226324">
    <property type="component" value="Segment"/>
</dbReference>
<dbReference type="InterPro" id="IPR024411">
    <property type="entry name" value="Tail_terminator_phage"/>
</dbReference>
<evidence type="ECO:0000313" key="2">
    <source>
        <dbReference type="Proteomes" id="UP000226324"/>
    </source>
</evidence>
<dbReference type="Pfam" id="PF12691">
    <property type="entry name" value="Phage_tail_terminator_6"/>
    <property type="match status" value="1"/>
</dbReference>
<protein>
    <recommendedName>
        <fullName evidence="3">Tail terminator</fullName>
    </recommendedName>
</protein>
<sequence>MADLDPTDGIARYLADRGLLTYDPTGRTGDTFVERMPASPDAAVCLSLYDAGTPDARNAYDTVRLQVRVRGGPDPRVSRRRAWAIYRALHGLAAGELPDGTWLILAAARATPGPLGADAQGRHEHVVNFELDVSSPSTHRTD</sequence>
<organism evidence="1 2">
    <name type="scientific">Streptomyces phage Picard</name>
    <dbReference type="NCBI Taxonomy" id="1920311"/>
    <lineage>
        <taxon>Viruses</taxon>
        <taxon>Duplodnaviria</taxon>
        <taxon>Heunggongvirae</taxon>
        <taxon>Uroviricota</taxon>
        <taxon>Caudoviricetes</taxon>
        <taxon>Picardvirus</taxon>
        <taxon>Picardvirus picard</taxon>
    </lineage>
</organism>
<proteinExistence type="predicted"/>
<accession>A0A1J0MC03</accession>
<name>A0A1J0MC03_9CAUD</name>
<keyword evidence="2" id="KW-1185">Reference proteome</keyword>
<evidence type="ECO:0000313" key="1">
    <source>
        <dbReference type="EMBL" id="APD18543.1"/>
    </source>
</evidence>